<name>A0ABR4HRR2_9EURO</name>
<proteinExistence type="predicted"/>
<evidence type="ECO:0000313" key="2">
    <source>
        <dbReference type="Proteomes" id="UP001610335"/>
    </source>
</evidence>
<reference evidence="1 2" key="1">
    <citation type="submission" date="2024-07" db="EMBL/GenBank/DDBJ databases">
        <title>Section-level genome sequencing and comparative genomics of Aspergillus sections Usti and Cavernicolus.</title>
        <authorList>
            <consortium name="Lawrence Berkeley National Laboratory"/>
            <person name="Nybo J.L."/>
            <person name="Vesth T.C."/>
            <person name="Theobald S."/>
            <person name="Frisvad J.C."/>
            <person name="Larsen T.O."/>
            <person name="Kjaerboelling I."/>
            <person name="Rothschild-Mancinelli K."/>
            <person name="Lyhne E.K."/>
            <person name="Kogle M.E."/>
            <person name="Barry K."/>
            <person name="Clum A."/>
            <person name="Na H."/>
            <person name="Ledsgaard L."/>
            <person name="Lin J."/>
            <person name="Lipzen A."/>
            <person name="Kuo A."/>
            <person name="Riley R."/>
            <person name="Mondo S."/>
            <person name="LaButti K."/>
            <person name="Haridas S."/>
            <person name="Pangalinan J."/>
            <person name="Salamov A.A."/>
            <person name="Simmons B.A."/>
            <person name="Magnuson J.K."/>
            <person name="Chen J."/>
            <person name="Drula E."/>
            <person name="Henrissat B."/>
            <person name="Wiebenga A."/>
            <person name="Lubbers R.J."/>
            <person name="Gomes A.C."/>
            <person name="Makela M.R."/>
            <person name="Stajich J."/>
            <person name="Grigoriev I.V."/>
            <person name="Mortensen U.H."/>
            <person name="De vries R.P."/>
            <person name="Baker S.E."/>
            <person name="Andersen M.R."/>
        </authorList>
    </citation>
    <scope>NUCLEOTIDE SEQUENCE [LARGE SCALE GENOMIC DNA]</scope>
    <source>
        <strain evidence="1 2">CBS 600.67</strain>
    </source>
</reference>
<dbReference type="EMBL" id="JBFXLS010000086">
    <property type="protein sequence ID" value="KAL2818161.1"/>
    <property type="molecule type" value="Genomic_DNA"/>
</dbReference>
<dbReference type="Proteomes" id="UP001610335">
    <property type="component" value="Unassembled WGS sequence"/>
</dbReference>
<protein>
    <submittedName>
        <fullName evidence="1">Uncharacterized protein</fullName>
    </submittedName>
</protein>
<gene>
    <name evidence="1" type="ORF">BDW59DRAFT_165608</name>
</gene>
<keyword evidence="2" id="KW-1185">Reference proteome</keyword>
<evidence type="ECO:0000313" key="1">
    <source>
        <dbReference type="EMBL" id="KAL2818161.1"/>
    </source>
</evidence>
<organism evidence="1 2">
    <name type="scientific">Aspergillus cavernicola</name>
    <dbReference type="NCBI Taxonomy" id="176166"/>
    <lineage>
        <taxon>Eukaryota</taxon>
        <taxon>Fungi</taxon>
        <taxon>Dikarya</taxon>
        <taxon>Ascomycota</taxon>
        <taxon>Pezizomycotina</taxon>
        <taxon>Eurotiomycetes</taxon>
        <taxon>Eurotiomycetidae</taxon>
        <taxon>Eurotiales</taxon>
        <taxon>Aspergillaceae</taxon>
        <taxon>Aspergillus</taxon>
        <taxon>Aspergillus subgen. Nidulantes</taxon>
    </lineage>
</organism>
<accession>A0ABR4HRR2</accession>
<dbReference type="Gene3D" id="3.20.20.80">
    <property type="entry name" value="Glycosidases"/>
    <property type="match status" value="1"/>
</dbReference>
<sequence length="86" mass="9601">MSTGILKTQGTQILDAEGNAVLLRGTTLGGWMLMENFINGFPGRESRLSFPPRTWQHWGEGEPFFVTFGEVGYLRADNAVGRNRLQ</sequence>
<dbReference type="InterPro" id="IPR017853">
    <property type="entry name" value="GH"/>
</dbReference>
<dbReference type="SUPFAM" id="SSF51445">
    <property type="entry name" value="(Trans)glycosidases"/>
    <property type="match status" value="1"/>
</dbReference>
<comment type="caution">
    <text evidence="1">The sequence shown here is derived from an EMBL/GenBank/DDBJ whole genome shotgun (WGS) entry which is preliminary data.</text>
</comment>